<accession>A0ABY7K2T0</accession>
<protein>
    <submittedName>
        <fullName evidence="2">HNH endonuclease</fullName>
    </submittedName>
</protein>
<organism evidence="2 3">
    <name type="scientific">Jatrophihabitans cynanchi</name>
    <dbReference type="NCBI Taxonomy" id="2944128"/>
    <lineage>
        <taxon>Bacteria</taxon>
        <taxon>Bacillati</taxon>
        <taxon>Actinomycetota</taxon>
        <taxon>Actinomycetes</taxon>
        <taxon>Jatrophihabitantales</taxon>
        <taxon>Jatrophihabitantaceae</taxon>
        <taxon>Jatrophihabitans</taxon>
    </lineage>
</organism>
<dbReference type="RefSeq" id="WP_269444855.1">
    <property type="nucleotide sequence ID" value="NZ_CP097463.1"/>
</dbReference>
<reference evidence="2" key="1">
    <citation type="submission" date="2022-05" db="EMBL/GenBank/DDBJ databases">
        <title>Jatrophihabitans sp. SB3-54 whole genome sequence.</title>
        <authorList>
            <person name="Suh M.K."/>
            <person name="Eom M.K."/>
            <person name="Kim J.S."/>
            <person name="Kim H.S."/>
            <person name="Do H.E."/>
            <person name="Shin Y.K."/>
            <person name="Lee J.-S."/>
        </authorList>
    </citation>
    <scope>NUCLEOTIDE SEQUENCE</scope>
    <source>
        <strain evidence="2">SB3-54</strain>
    </source>
</reference>
<evidence type="ECO:0000313" key="3">
    <source>
        <dbReference type="Proteomes" id="UP001164693"/>
    </source>
</evidence>
<proteinExistence type="predicted"/>
<feature type="domain" description="HNH nuclease" evidence="1">
    <location>
        <begin position="14"/>
        <end position="63"/>
    </location>
</feature>
<sequence>MFASRVMLAYETRCAVCALGHRELLDAAHIIPDGDPRGLPVVPNGLALCKIHHAAYDQNILGIRPDYIIEIHHRLLDELDGPMLLHGLQEHHARPLMQLPHRHADQPDRSRLEERYAQFRAA</sequence>
<keyword evidence="2" id="KW-0378">Hydrolase</keyword>
<dbReference type="InterPro" id="IPR003615">
    <property type="entry name" value="HNH_nuc"/>
</dbReference>
<keyword evidence="2" id="KW-0255">Endonuclease</keyword>
<evidence type="ECO:0000313" key="2">
    <source>
        <dbReference type="EMBL" id="WAX58305.1"/>
    </source>
</evidence>
<name>A0ABY7K2T0_9ACTN</name>
<evidence type="ECO:0000259" key="1">
    <source>
        <dbReference type="Pfam" id="PF13391"/>
    </source>
</evidence>
<dbReference type="EMBL" id="CP097463">
    <property type="protein sequence ID" value="WAX58305.1"/>
    <property type="molecule type" value="Genomic_DNA"/>
</dbReference>
<keyword evidence="2" id="KW-0540">Nuclease</keyword>
<dbReference type="Proteomes" id="UP001164693">
    <property type="component" value="Chromosome"/>
</dbReference>
<dbReference type="Pfam" id="PF13391">
    <property type="entry name" value="HNH_2"/>
    <property type="match status" value="1"/>
</dbReference>
<dbReference type="GO" id="GO:0004519">
    <property type="term" value="F:endonuclease activity"/>
    <property type="evidence" value="ECO:0007669"/>
    <property type="project" value="UniProtKB-KW"/>
</dbReference>
<gene>
    <name evidence="2" type="ORF">M6B22_05945</name>
</gene>
<keyword evidence="3" id="KW-1185">Reference proteome</keyword>